<dbReference type="InterPro" id="IPR015500">
    <property type="entry name" value="Peptidase_S8_subtilisin-rel"/>
</dbReference>
<dbReference type="PROSITE" id="PS00137">
    <property type="entry name" value="SUBTILASE_HIS"/>
    <property type="match status" value="1"/>
</dbReference>
<dbReference type="InterPro" id="IPR022398">
    <property type="entry name" value="Peptidase_S8_His-AS"/>
</dbReference>
<dbReference type="PRINTS" id="PR00723">
    <property type="entry name" value="SUBTILISIN"/>
</dbReference>
<dbReference type="GO" id="GO:0006508">
    <property type="term" value="P:proteolysis"/>
    <property type="evidence" value="ECO:0007669"/>
    <property type="project" value="UniProtKB-KW"/>
</dbReference>
<organism evidence="9 10">
    <name type="scientific">Dokdonella fugitiva</name>
    <dbReference type="NCBI Taxonomy" id="328517"/>
    <lineage>
        <taxon>Bacteria</taxon>
        <taxon>Pseudomonadati</taxon>
        <taxon>Pseudomonadota</taxon>
        <taxon>Gammaproteobacteria</taxon>
        <taxon>Lysobacterales</taxon>
        <taxon>Rhodanobacteraceae</taxon>
        <taxon>Dokdonella</taxon>
    </lineage>
</organism>
<dbReference type="InterPro" id="IPR050131">
    <property type="entry name" value="Peptidase_S8_subtilisin-like"/>
</dbReference>
<dbReference type="SUPFAM" id="SSF52743">
    <property type="entry name" value="Subtilisin-like"/>
    <property type="match status" value="1"/>
</dbReference>
<evidence type="ECO:0000313" key="9">
    <source>
        <dbReference type="EMBL" id="TCO40243.1"/>
    </source>
</evidence>
<feature type="active site" description="Charge relay system" evidence="5">
    <location>
        <position position="235"/>
    </location>
</feature>
<dbReference type="Pfam" id="PF00082">
    <property type="entry name" value="Peptidase_S8"/>
    <property type="match status" value="1"/>
</dbReference>
<feature type="active site" description="Charge relay system" evidence="5">
    <location>
        <position position="385"/>
    </location>
</feature>
<evidence type="ECO:0000256" key="2">
    <source>
        <dbReference type="ARBA" id="ARBA00022670"/>
    </source>
</evidence>
<protein>
    <submittedName>
        <fullName evidence="9">Subtilisin family serine protease</fullName>
    </submittedName>
</protein>
<feature type="domain" description="Peptidase S8/S53" evidence="8">
    <location>
        <begin position="194"/>
        <end position="414"/>
    </location>
</feature>
<dbReference type="Proteomes" id="UP000294862">
    <property type="component" value="Unassembled WGS sequence"/>
</dbReference>
<evidence type="ECO:0000256" key="5">
    <source>
        <dbReference type="PROSITE-ProRule" id="PRU01240"/>
    </source>
</evidence>
<dbReference type="PANTHER" id="PTHR43806:SF11">
    <property type="entry name" value="CEREVISIN-RELATED"/>
    <property type="match status" value="1"/>
</dbReference>
<dbReference type="PANTHER" id="PTHR43806">
    <property type="entry name" value="PEPTIDASE S8"/>
    <property type="match status" value="1"/>
</dbReference>
<dbReference type="InterPro" id="IPR036852">
    <property type="entry name" value="Peptidase_S8/S53_dom_sf"/>
</dbReference>
<keyword evidence="7" id="KW-0732">Signal</keyword>
<dbReference type="EMBL" id="SLWQ01000005">
    <property type="protein sequence ID" value="TCO40243.1"/>
    <property type="molecule type" value="Genomic_DNA"/>
</dbReference>
<feature type="chain" id="PRO_5020944172" evidence="7">
    <location>
        <begin position="34"/>
        <end position="455"/>
    </location>
</feature>
<name>A0A4R2I7D0_9GAMM</name>
<evidence type="ECO:0000256" key="4">
    <source>
        <dbReference type="ARBA" id="ARBA00022825"/>
    </source>
</evidence>
<dbReference type="PROSITE" id="PS00136">
    <property type="entry name" value="SUBTILASE_ASP"/>
    <property type="match status" value="1"/>
</dbReference>
<dbReference type="OrthoDB" id="9790784at2"/>
<gene>
    <name evidence="9" type="ORF">EV148_10537</name>
</gene>
<keyword evidence="2 5" id="KW-0645">Protease</keyword>
<comment type="similarity">
    <text evidence="1 5">Belongs to the peptidase S8 family.</text>
</comment>
<evidence type="ECO:0000256" key="1">
    <source>
        <dbReference type="ARBA" id="ARBA00011073"/>
    </source>
</evidence>
<dbReference type="AlphaFoldDB" id="A0A4R2I7D0"/>
<dbReference type="RefSeq" id="WP_131997587.1">
    <property type="nucleotide sequence ID" value="NZ_SLWQ01000005.1"/>
</dbReference>
<reference evidence="9 10" key="1">
    <citation type="journal article" date="2015" name="Stand. Genomic Sci.">
        <title>Genomic Encyclopedia of Bacterial and Archaeal Type Strains, Phase III: the genomes of soil and plant-associated and newly described type strains.</title>
        <authorList>
            <person name="Whitman W.B."/>
            <person name="Woyke T."/>
            <person name="Klenk H.P."/>
            <person name="Zhou Y."/>
            <person name="Lilburn T.G."/>
            <person name="Beck B.J."/>
            <person name="De Vos P."/>
            <person name="Vandamme P."/>
            <person name="Eisen J.A."/>
            <person name="Garrity G."/>
            <person name="Hugenholtz P."/>
            <person name="Kyrpides N.C."/>
        </authorList>
    </citation>
    <scope>NUCLEOTIDE SEQUENCE [LARGE SCALE GENOMIC DNA]</scope>
    <source>
        <strain evidence="9 10">A3</strain>
    </source>
</reference>
<evidence type="ECO:0000259" key="8">
    <source>
        <dbReference type="Pfam" id="PF00082"/>
    </source>
</evidence>
<dbReference type="InterPro" id="IPR000209">
    <property type="entry name" value="Peptidase_S8/S53_dom"/>
</dbReference>
<dbReference type="PROSITE" id="PS51257">
    <property type="entry name" value="PROKAR_LIPOPROTEIN"/>
    <property type="match status" value="1"/>
</dbReference>
<keyword evidence="4 5" id="KW-0720">Serine protease</keyword>
<proteinExistence type="inferred from homology"/>
<sequence>MQARPGWKIRLPRVAAATVFACACALVAIRAAALDQVPAGLADDARLIVVAIDDKADPAATAGATPRGYAGLPDYAGGAERTRAAARRIAGDYALREVSAWTIDALRLRCMLYELPAGSDRAEALARIRGDRRVSLAEPLQQFSTYSTTPAAAPSPPAPSAGPAGAYNDPYVGLQQGFTRIGAAAAQRWASGARIEVAVIDTGIDATHPDLAGRVVSQRDFTRDGDAASAGHDRHGTEVAGVIAAVANNGVGIVGVAPGTHIRALRACWPVQANGSAARCDTFTLAQALGAAIASGARVINLSLGGPPDPLLEQLVAKAVERGAIVIGAVPPDARMDGFPLDVEGVIAVRSSDAAATARPALAAPGRDILTLEPGGHYDYASGSSLATAHVTGAVALLLEIDPRLDAKTVFTLLDGSSRRADASIDACAAVRTLAHKTEGCDSLATATGLVHAKH</sequence>
<comment type="caution">
    <text evidence="9">The sequence shown here is derived from an EMBL/GenBank/DDBJ whole genome shotgun (WGS) entry which is preliminary data.</text>
</comment>
<accession>A0A4R2I7D0</accession>
<feature type="signal peptide" evidence="7">
    <location>
        <begin position="1"/>
        <end position="33"/>
    </location>
</feature>
<evidence type="ECO:0000256" key="3">
    <source>
        <dbReference type="ARBA" id="ARBA00022801"/>
    </source>
</evidence>
<dbReference type="Gene3D" id="3.40.50.200">
    <property type="entry name" value="Peptidase S8/S53 domain"/>
    <property type="match status" value="1"/>
</dbReference>
<keyword evidence="10" id="KW-1185">Reference proteome</keyword>
<dbReference type="InterPro" id="IPR023827">
    <property type="entry name" value="Peptidase_S8_Asp-AS"/>
</dbReference>
<evidence type="ECO:0000313" key="10">
    <source>
        <dbReference type="Proteomes" id="UP000294862"/>
    </source>
</evidence>
<dbReference type="PROSITE" id="PS51892">
    <property type="entry name" value="SUBTILASE"/>
    <property type="match status" value="1"/>
</dbReference>
<evidence type="ECO:0000256" key="6">
    <source>
        <dbReference type="SAM" id="MobiDB-lite"/>
    </source>
</evidence>
<dbReference type="GO" id="GO:0004252">
    <property type="term" value="F:serine-type endopeptidase activity"/>
    <property type="evidence" value="ECO:0007669"/>
    <property type="project" value="UniProtKB-UniRule"/>
</dbReference>
<feature type="region of interest" description="Disordered" evidence="6">
    <location>
        <begin position="145"/>
        <end position="164"/>
    </location>
</feature>
<evidence type="ECO:0000256" key="7">
    <source>
        <dbReference type="SAM" id="SignalP"/>
    </source>
</evidence>
<keyword evidence="3 5" id="KW-0378">Hydrolase</keyword>
<feature type="active site" description="Charge relay system" evidence="5">
    <location>
        <position position="201"/>
    </location>
</feature>